<accession>A0A812NJL7</accession>
<evidence type="ECO:0000256" key="1">
    <source>
        <dbReference type="ARBA" id="ARBA00005641"/>
    </source>
</evidence>
<dbReference type="PANTHER" id="PTHR34142:SF1">
    <property type="entry name" value="GLYCOSIDE HYDROLASE FAMILY 5 DOMAIN-CONTAINING PROTEIN"/>
    <property type="match status" value="1"/>
</dbReference>
<dbReference type="GO" id="GO:0004553">
    <property type="term" value="F:hydrolase activity, hydrolyzing O-glycosyl compounds"/>
    <property type="evidence" value="ECO:0007669"/>
    <property type="project" value="InterPro"/>
</dbReference>
<dbReference type="PROSITE" id="PS00659">
    <property type="entry name" value="GLYCOSYL_HYDROL_F5"/>
    <property type="match status" value="1"/>
</dbReference>
<evidence type="ECO:0000313" key="7">
    <source>
        <dbReference type="Proteomes" id="UP000649617"/>
    </source>
</evidence>
<evidence type="ECO:0000259" key="5">
    <source>
        <dbReference type="Pfam" id="PF00150"/>
    </source>
</evidence>
<dbReference type="PANTHER" id="PTHR34142">
    <property type="entry name" value="ENDO-BETA-1,4-GLUCANASE A"/>
    <property type="match status" value="1"/>
</dbReference>
<comment type="caution">
    <text evidence="6">The sequence shown here is derived from an EMBL/GenBank/DDBJ whole genome shotgun (WGS) entry which is preliminary data.</text>
</comment>
<dbReference type="InterPro" id="IPR017853">
    <property type="entry name" value="GH"/>
</dbReference>
<dbReference type="InterPro" id="IPR001547">
    <property type="entry name" value="Glyco_hydro_5"/>
</dbReference>
<feature type="non-terminal residue" evidence="6">
    <location>
        <position position="185"/>
    </location>
</feature>
<protein>
    <submittedName>
        <fullName evidence="6">BglC protein</fullName>
    </submittedName>
</protein>
<evidence type="ECO:0000256" key="2">
    <source>
        <dbReference type="ARBA" id="ARBA00022801"/>
    </source>
</evidence>
<organism evidence="6 7">
    <name type="scientific">Symbiodinium pilosum</name>
    <name type="common">Dinoflagellate</name>
    <dbReference type="NCBI Taxonomy" id="2952"/>
    <lineage>
        <taxon>Eukaryota</taxon>
        <taxon>Sar</taxon>
        <taxon>Alveolata</taxon>
        <taxon>Dinophyceae</taxon>
        <taxon>Suessiales</taxon>
        <taxon>Symbiodiniaceae</taxon>
        <taxon>Symbiodinium</taxon>
    </lineage>
</organism>
<evidence type="ECO:0000256" key="4">
    <source>
        <dbReference type="RuleBase" id="RU361153"/>
    </source>
</evidence>
<comment type="similarity">
    <text evidence="1 4">Belongs to the glycosyl hydrolase 5 (cellulase A) family.</text>
</comment>
<keyword evidence="3 4" id="KW-0326">Glycosidase</keyword>
<sequence length="185" mass="20715">VDRRGFAYEHGKLKLSGAQLVNLRGDAVQLKGMSTHGLHWFPDCYEKGMLEHLVSSWGITVFRAAMYIGEGGYASDKSVAQLVDEIVNWGEEFGVYIMIDWHVLTPGDPNHWLTGTGVSQADAAAYWRETALKYRSKTHVLYEICNEPNGVNWPTVKSYADNIISVIREVDPDTIIIVGTPTWSQ</sequence>
<name>A0A812NJL7_SYMPI</name>
<dbReference type="EMBL" id="CAJNIZ010011729">
    <property type="protein sequence ID" value="CAE7323815.1"/>
    <property type="molecule type" value="Genomic_DNA"/>
</dbReference>
<proteinExistence type="inferred from homology"/>
<gene>
    <name evidence="6" type="primary">bglC</name>
    <name evidence="6" type="ORF">SPIL2461_LOCUS7486</name>
</gene>
<dbReference type="OrthoDB" id="17181at2759"/>
<keyword evidence="7" id="KW-1185">Reference proteome</keyword>
<dbReference type="Proteomes" id="UP000649617">
    <property type="component" value="Unassembled WGS sequence"/>
</dbReference>
<dbReference type="Gene3D" id="3.20.20.80">
    <property type="entry name" value="Glycosidases"/>
    <property type="match status" value="1"/>
</dbReference>
<dbReference type="Pfam" id="PF00150">
    <property type="entry name" value="Cellulase"/>
    <property type="match status" value="1"/>
</dbReference>
<feature type="domain" description="Glycoside hydrolase family 5" evidence="5">
    <location>
        <begin position="22"/>
        <end position="185"/>
    </location>
</feature>
<reference evidence="6" key="1">
    <citation type="submission" date="2021-02" db="EMBL/GenBank/DDBJ databases">
        <authorList>
            <person name="Dougan E. K."/>
            <person name="Rhodes N."/>
            <person name="Thang M."/>
            <person name="Chan C."/>
        </authorList>
    </citation>
    <scope>NUCLEOTIDE SEQUENCE</scope>
</reference>
<dbReference type="InterPro" id="IPR018087">
    <property type="entry name" value="Glyco_hydro_5_CS"/>
</dbReference>
<keyword evidence="2 4" id="KW-0378">Hydrolase</keyword>
<evidence type="ECO:0000313" key="6">
    <source>
        <dbReference type="EMBL" id="CAE7323815.1"/>
    </source>
</evidence>
<evidence type="ECO:0000256" key="3">
    <source>
        <dbReference type="ARBA" id="ARBA00023295"/>
    </source>
</evidence>
<dbReference type="AlphaFoldDB" id="A0A812NJL7"/>
<feature type="non-terminal residue" evidence="6">
    <location>
        <position position="1"/>
    </location>
</feature>
<dbReference type="SUPFAM" id="SSF51445">
    <property type="entry name" value="(Trans)glycosidases"/>
    <property type="match status" value="1"/>
</dbReference>
<dbReference type="GO" id="GO:0000272">
    <property type="term" value="P:polysaccharide catabolic process"/>
    <property type="evidence" value="ECO:0007669"/>
    <property type="project" value="InterPro"/>
</dbReference>